<dbReference type="Pfam" id="PF00118">
    <property type="entry name" value="Cpn60_TCP1"/>
    <property type="match status" value="1"/>
</dbReference>
<keyword evidence="3" id="KW-0067">ATP-binding</keyword>
<name>X0YHF5_9ZZZZ</name>
<feature type="non-terminal residue" evidence="6">
    <location>
        <position position="110"/>
    </location>
</feature>
<evidence type="ECO:0000256" key="3">
    <source>
        <dbReference type="ARBA" id="ARBA00022840"/>
    </source>
</evidence>
<dbReference type="InterPro" id="IPR027410">
    <property type="entry name" value="TCP-1-like_intermed_sf"/>
</dbReference>
<dbReference type="GO" id="GO:0042026">
    <property type="term" value="P:protein refolding"/>
    <property type="evidence" value="ECO:0007669"/>
    <property type="project" value="InterPro"/>
</dbReference>
<dbReference type="PANTHER" id="PTHR45633">
    <property type="entry name" value="60 KDA HEAT SHOCK PROTEIN, MITOCHONDRIAL"/>
    <property type="match status" value="1"/>
</dbReference>
<protein>
    <recommendedName>
        <fullName evidence="7">60 kDa chaperonin</fullName>
    </recommendedName>
</protein>
<keyword evidence="2" id="KW-0547">Nucleotide-binding</keyword>
<dbReference type="PRINTS" id="PR00298">
    <property type="entry name" value="CHAPERONIN60"/>
</dbReference>
<comment type="caution">
    <text evidence="6">The sequence shown here is derived from an EMBL/GenBank/DDBJ whole genome shotgun (WGS) entry which is preliminary data.</text>
</comment>
<dbReference type="AlphaFoldDB" id="X0YHF5"/>
<dbReference type="Gene3D" id="3.30.260.10">
    <property type="entry name" value="TCP-1-like chaperonin intermediate domain"/>
    <property type="match status" value="1"/>
</dbReference>
<evidence type="ECO:0000256" key="2">
    <source>
        <dbReference type="ARBA" id="ARBA00022741"/>
    </source>
</evidence>
<keyword evidence="4" id="KW-0143">Chaperone</keyword>
<organism evidence="6">
    <name type="scientific">marine sediment metagenome</name>
    <dbReference type="NCBI Taxonomy" id="412755"/>
    <lineage>
        <taxon>unclassified sequences</taxon>
        <taxon>metagenomes</taxon>
        <taxon>ecological metagenomes</taxon>
    </lineage>
</organism>
<dbReference type="GO" id="GO:0140662">
    <property type="term" value="F:ATP-dependent protein folding chaperone"/>
    <property type="evidence" value="ECO:0007669"/>
    <property type="project" value="InterPro"/>
</dbReference>
<proteinExistence type="inferred from homology"/>
<dbReference type="InterPro" id="IPR002423">
    <property type="entry name" value="Cpn60/GroEL/TCP-1"/>
</dbReference>
<dbReference type="EMBL" id="BARS01058223">
    <property type="protein sequence ID" value="GAG46562.1"/>
    <property type="molecule type" value="Genomic_DNA"/>
</dbReference>
<dbReference type="GO" id="GO:0005524">
    <property type="term" value="F:ATP binding"/>
    <property type="evidence" value="ECO:0007669"/>
    <property type="project" value="UniProtKB-KW"/>
</dbReference>
<dbReference type="InterPro" id="IPR027413">
    <property type="entry name" value="GROEL-like_equatorial_sf"/>
</dbReference>
<dbReference type="EMBL" id="BARS01058230">
    <property type="protein sequence ID" value="GAG46627.1"/>
    <property type="molecule type" value="Genomic_DNA"/>
</dbReference>
<dbReference type="PROSITE" id="PS00296">
    <property type="entry name" value="CHAPERONINS_CPN60"/>
    <property type="match status" value="1"/>
</dbReference>
<evidence type="ECO:0000313" key="5">
    <source>
        <dbReference type="EMBL" id="GAG46562.1"/>
    </source>
</evidence>
<evidence type="ECO:0008006" key="7">
    <source>
        <dbReference type="Google" id="ProtNLM"/>
    </source>
</evidence>
<evidence type="ECO:0000256" key="4">
    <source>
        <dbReference type="ARBA" id="ARBA00023186"/>
    </source>
</evidence>
<gene>
    <name evidence="5" type="ORF">S01H1_85017</name>
    <name evidence="6" type="ORF">S01H1_85025</name>
</gene>
<evidence type="ECO:0000256" key="1">
    <source>
        <dbReference type="ARBA" id="ARBA00006607"/>
    </source>
</evidence>
<evidence type="ECO:0000313" key="6">
    <source>
        <dbReference type="EMBL" id="GAG46627.1"/>
    </source>
</evidence>
<dbReference type="InterPro" id="IPR018370">
    <property type="entry name" value="Chaperonin_Cpn60_CS"/>
</dbReference>
<dbReference type="Gene3D" id="3.50.7.10">
    <property type="entry name" value="GroEL"/>
    <property type="match status" value="1"/>
</dbReference>
<dbReference type="InterPro" id="IPR027409">
    <property type="entry name" value="GroEL-like_apical_dom_sf"/>
</dbReference>
<reference evidence="6" key="1">
    <citation type="journal article" date="2014" name="Front. Microbiol.">
        <title>High frequency of phylogenetically diverse reductive dehalogenase-homologous genes in deep subseafloor sedimentary metagenomes.</title>
        <authorList>
            <person name="Kawai M."/>
            <person name="Futagami T."/>
            <person name="Toyoda A."/>
            <person name="Takaki Y."/>
            <person name="Nishi S."/>
            <person name="Hori S."/>
            <person name="Arai W."/>
            <person name="Tsubouchi T."/>
            <person name="Morono Y."/>
            <person name="Uchiyama I."/>
            <person name="Ito T."/>
            <person name="Fujiyama A."/>
            <person name="Inagaki F."/>
            <person name="Takami H."/>
        </authorList>
    </citation>
    <scope>NUCLEOTIDE SEQUENCE</scope>
    <source>
        <strain evidence="6">Expedition CK06-06</strain>
    </source>
</reference>
<dbReference type="SUPFAM" id="SSF54849">
    <property type="entry name" value="GroEL-intermediate domain like"/>
    <property type="match status" value="1"/>
</dbReference>
<dbReference type="Gene3D" id="1.10.560.10">
    <property type="entry name" value="GroEL-like equatorial domain"/>
    <property type="match status" value="1"/>
</dbReference>
<feature type="non-terminal residue" evidence="6">
    <location>
        <position position="1"/>
    </location>
</feature>
<dbReference type="InterPro" id="IPR001844">
    <property type="entry name" value="Cpn60/GroEL"/>
</dbReference>
<sequence>IIEGAGKKKDIAARSESLRAQIVKTTSDYDREKLSERLAKLTGGVAVIKAGAATETEMKERKDLIDDAVHATRAAAEEGIVPGGGVVLLHAIAAVDAARAKARGEEKIGV</sequence>
<comment type="similarity">
    <text evidence="1">Belongs to the chaperonin (HSP60) family.</text>
</comment>
<accession>X0YHF5</accession>